<keyword evidence="2" id="KW-1133">Transmembrane helix</keyword>
<feature type="transmembrane region" description="Helical" evidence="2">
    <location>
        <begin position="47"/>
        <end position="68"/>
    </location>
</feature>
<reference evidence="3" key="1">
    <citation type="submission" date="2014-05" db="EMBL/GenBank/DDBJ databases">
        <authorList>
            <person name="Urmite Genomes"/>
        </authorList>
    </citation>
    <scope>NUCLEOTIDE SEQUENCE</scope>
    <source>
        <strain evidence="3">DSM 44074</strain>
    </source>
</reference>
<feature type="region of interest" description="Disordered" evidence="1">
    <location>
        <begin position="1"/>
        <end position="47"/>
    </location>
</feature>
<gene>
    <name evidence="3" type="ORF">BN1047_02414</name>
</gene>
<sequence length="196" mass="18468">MSNDQRSQPDSGEPTSSSEVTAPVAHQQVSAQEHEIAERRPARRQQVGVAVATAAAGLLVGFLGGVAVDAHPMVSLTVGSTPDPGGFARPPAPGQGPEGPGGPGMFAPRPPMPPGPADGGPGAPGPGGAGPGGHGPGAHGPGPQGPGDPGPGPGPRGPGPGDRGPAGPPPGPVPPADGEPAGPAGEAPLPAERPAG</sequence>
<proteinExistence type="predicted"/>
<feature type="compositionally biased region" description="Low complexity" evidence="1">
    <location>
        <begin position="178"/>
        <end position="196"/>
    </location>
</feature>
<feature type="region of interest" description="Disordered" evidence="1">
    <location>
        <begin position="75"/>
        <end position="196"/>
    </location>
</feature>
<protein>
    <recommendedName>
        <fullName evidence="5">FHA domain-containing protein</fullName>
    </recommendedName>
</protein>
<feature type="compositionally biased region" description="Pro residues" evidence="1">
    <location>
        <begin position="143"/>
        <end position="158"/>
    </location>
</feature>
<dbReference type="Proteomes" id="UP000028864">
    <property type="component" value="Unassembled WGS sequence"/>
</dbReference>
<evidence type="ECO:0008006" key="5">
    <source>
        <dbReference type="Google" id="ProtNLM"/>
    </source>
</evidence>
<evidence type="ECO:0000313" key="4">
    <source>
        <dbReference type="Proteomes" id="UP000028864"/>
    </source>
</evidence>
<reference evidence="3" key="2">
    <citation type="submission" date="2015-09" db="EMBL/GenBank/DDBJ databases">
        <title>Draft genome sequence of Mycobacterium neoaurum DSM 44074.</title>
        <authorList>
            <person name="Croce O."/>
            <person name="Robert C."/>
            <person name="Raoult D."/>
            <person name="Drancourt M."/>
        </authorList>
    </citation>
    <scope>NUCLEOTIDE SEQUENCE</scope>
    <source>
        <strain evidence="3">DSM 44074</strain>
    </source>
</reference>
<evidence type="ECO:0000256" key="1">
    <source>
        <dbReference type="SAM" id="MobiDB-lite"/>
    </source>
</evidence>
<accession>A0AAV2WJS6</accession>
<feature type="compositionally biased region" description="Polar residues" evidence="1">
    <location>
        <begin position="1"/>
        <end position="20"/>
    </location>
</feature>
<evidence type="ECO:0000256" key="2">
    <source>
        <dbReference type="SAM" id="Phobius"/>
    </source>
</evidence>
<feature type="compositionally biased region" description="Pro residues" evidence="1">
    <location>
        <begin position="166"/>
        <end position="177"/>
    </location>
</feature>
<evidence type="ECO:0000313" key="3">
    <source>
        <dbReference type="EMBL" id="CDQ44534.1"/>
    </source>
</evidence>
<name>A0AAV2WJS6_MYCNE</name>
<keyword evidence="2" id="KW-0812">Transmembrane</keyword>
<dbReference type="RefSeq" id="WP_199900922.1">
    <property type="nucleotide sequence ID" value="NZ_LK021338.1"/>
</dbReference>
<keyword evidence="2" id="KW-0472">Membrane</keyword>
<organism evidence="3 4">
    <name type="scientific">Mycolicibacterium neoaurum</name>
    <name type="common">Mycobacterium neoaurum</name>
    <dbReference type="NCBI Taxonomy" id="1795"/>
    <lineage>
        <taxon>Bacteria</taxon>
        <taxon>Bacillati</taxon>
        <taxon>Actinomycetota</taxon>
        <taxon>Actinomycetes</taxon>
        <taxon>Mycobacteriales</taxon>
        <taxon>Mycobacteriaceae</taxon>
        <taxon>Mycolicibacterium</taxon>
    </lineage>
</organism>
<dbReference type="EMBL" id="LK021338">
    <property type="protein sequence ID" value="CDQ44534.1"/>
    <property type="molecule type" value="Genomic_DNA"/>
</dbReference>
<dbReference type="AlphaFoldDB" id="A0AAV2WJS6"/>
<feature type="compositionally biased region" description="Gly residues" evidence="1">
    <location>
        <begin position="117"/>
        <end position="142"/>
    </location>
</feature>